<dbReference type="GO" id="GO:0004869">
    <property type="term" value="F:cysteine-type endopeptidase inhibitor activity"/>
    <property type="evidence" value="ECO:0007669"/>
    <property type="project" value="InterPro"/>
</dbReference>
<evidence type="ECO:0000313" key="5">
    <source>
        <dbReference type="Proteomes" id="UP000018467"/>
    </source>
</evidence>
<feature type="domain" description="Cystatin" evidence="3">
    <location>
        <begin position="38"/>
        <end position="148"/>
    </location>
</feature>
<dbReference type="Pfam" id="PF00031">
    <property type="entry name" value="Cystatin"/>
    <property type="match status" value="1"/>
</dbReference>
<comment type="similarity">
    <text evidence="1">Belongs to the cystatin family.</text>
</comment>
<dbReference type="CDD" id="cd00042">
    <property type="entry name" value="CY"/>
    <property type="match status" value="1"/>
</dbReference>
<dbReference type="GO" id="GO:0031643">
    <property type="term" value="P:positive regulation of myelination"/>
    <property type="evidence" value="ECO:0007669"/>
    <property type="project" value="TreeGrafter"/>
</dbReference>
<proteinExistence type="inferred from homology"/>
<reference evidence="4" key="4">
    <citation type="submission" date="2025-09" db="UniProtKB">
        <authorList>
            <consortium name="Ensembl"/>
        </authorList>
    </citation>
    <scope>IDENTIFICATION</scope>
</reference>
<dbReference type="GeneTree" id="ENSGT00940000160277"/>
<dbReference type="GO" id="GO:1903979">
    <property type="term" value="P:negative regulation of microglial cell activation"/>
    <property type="evidence" value="ECO:0007669"/>
    <property type="project" value="TreeGrafter"/>
</dbReference>
<name>A0A3B1K6C4_ASTMX</name>
<dbReference type="SMART" id="SM00043">
    <property type="entry name" value="CY"/>
    <property type="match status" value="1"/>
</dbReference>
<reference evidence="4" key="3">
    <citation type="submission" date="2025-08" db="UniProtKB">
        <authorList>
            <consortium name="Ensembl"/>
        </authorList>
    </citation>
    <scope>IDENTIFICATION</scope>
</reference>
<dbReference type="PANTHER" id="PTHR47141">
    <property type="entry name" value="CYSTATIN-F"/>
    <property type="match status" value="1"/>
</dbReference>
<dbReference type="STRING" id="7994.ENSAMXP00000049650"/>
<dbReference type="GO" id="GO:0005794">
    <property type="term" value="C:Golgi apparatus"/>
    <property type="evidence" value="ECO:0007669"/>
    <property type="project" value="TreeGrafter"/>
</dbReference>
<dbReference type="InterPro" id="IPR042886">
    <property type="entry name" value="Cystatin-F"/>
</dbReference>
<dbReference type="InterPro" id="IPR046350">
    <property type="entry name" value="Cystatin_sf"/>
</dbReference>
<dbReference type="GO" id="GO:0005764">
    <property type="term" value="C:lysosome"/>
    <property type="evidence" value="ECO:0007669"/>
    <property type="project" value="TreeGrafter"/>
</dbReference>
<organism evidence="4 5">
    <name type="scientific">Astyanax mexicanus</name>
    <name type="common">Blind cave fish</name>
    <name type="synonym">Astyanax fasciatus mexicanus</name>
    <dbReference type="NCBI Taxonomy" id="7994"/>
    <lineage>
        <taxon>Eukaryota</taxon>
        <taxon>Metazoa</taxon>
        <taxon>Chordata</taxon>
        <taxon>Craniata</taxon>
        <taxon>Vertebrata</taxon>
        <taxon>Euteleostomi</taxon>
        <taxon>Actinopterygii</taxon>
        <taxon>Neopterygii</taxon>
        <taxon>Teleostei</taxon>
        <taxon>Ostariophysi</taxon>
        <taxon>Characiformes</taxon>
        <taxon>Characoidei</taxon>
        <taxon>Acestrorhamphidae</taxon>
        <taxon>Acestrorhamphinae</taxon>
        <taxon>Astyanax</taxon>
    </lineage>
</organism>
<keyword evidence="2" id="KW-1015">Disulfide bond</keyword>
<evidence type="ECO:0000313" key="4">
    <source>
        <dbReference type="Ensembl" id="ENSAMXP00000049650.1"/>
    </source>
</evidence>
<dbReference type="GO" id="GO:0005770">
    <property type="term" value="C:late endosome"/>
    <property type="evidence" value="ECO:0007669"/>
    <property type="project" value="TreeGrafter"/>
</dbReference>
<accession>A0A3B1K6C4</accession>
<dbReference type="Proteomes" id="UP000018467">
    <property type="component" value="Unassembled WGS sequence"/>
</dbReference>
<dbReference type="Ensembl" id="ENSAMXT00000031466.1">
    <property type="protein sequence ID" value="ENSAMXP00000049650.1"/>
    <property type="gene ID" value="ENSAMXG00000039601.1"/>
</dbReference>
<reference evidence="5" key="2">
    <citation type="journal article" date="2014" name="Nat. Commun.">
        <title>The cavefish genome reveals candidate genes for eye loss.</title>
        <authorList>
            <person name="McGaugh S.E."/>
            <person name="Gross J.B."/>
            <person name="Aken B."/>
            <person name="Blin M."/>
            <person name="Borowsky R."/>
            <person name="Chalopin D."/>
            <person name="Hinaux H."/>
            <person name="Jeffery W.R."/>
            <person name="Keene A."/>
            <person name="Ma L."/>
            <person name="Minx P."/>
            <person name="Murphy D."/>
            <person name="O'Quin K.E."/>
            <person name="Retaux S."/>
            <person name="Rohner N."/>
            <person name="Searle S.M."/>
            <person name="Stahl B.A."/>
            <person name="Tabin C."/>
            <person name="Volff J.N."/>
            <person name="Yoshizawa M."/>
            <person name="Warren W.C."/>
        </authorList>
    </citation>
    <scope>NUCLEOTIDE SEQUENCE [LARGE SCALE GENOMIC DNA]</scope>
    <source>
        <strain evidence="5">female</strain>
    </source>
</reference>
<dbReference type="GO" id="GO:0005783">
    <property type="term" value="C:endoplasmic reticulum"/>
    <property type="evidence" value="ECO:0007669"/>
    <property type="project" value="TreeGrafter"/>
</dbReference>
<dbReference type="Bgee" id="ENSAMXG00000039601">
    <property type="expression patterns" value="Expressed in head kidney and 13 other cell types or tissues"/>
</dbReference>
<evidence type="ECO:0000259" key="3">
    <source>
        <dbReference type="SMART" id="SM00043"/>
    </source>
</evidence>
<reference evidence="5" key="1">
    <citation type="submission" date="2013-03" db="EMBL/GenBank/DDBJ databases">
        <authorList>
            <person name="Jeffery W."/>
            <person name="Warren W."/>
            <person name="Wilson R.K."/>
        </authorList>
    </citation>
    <scope>NUCLEOTIDE SEQUENCE</scope>
    <source>
        <strain evidence="5">female</strain>
    </source>
</reference>
<sequence>IHIFMYDCFFCCMSMPSESVPSACFVLNFEVNLRVVGPIPGKPQNVSTNDTGVKEAVQSAVYLFNNESNDLFFFKASAIDDAQRQIVKGVKYLLKVEISRTVCQKRESNVDLANCDFQPHGVLQQTFLCKAEVWAIPWQKIMKTTSCFCLPSHRSFGQCSSILHTKSS</sequence>
<dbReference type="GO" id="GO:0006955">
    <property type="term" value="P:immune response"/>
    <property type="evidence" value="ECO:0007669"/>
    <property type="project" value="InterPro"/>
</dbReference>
<evidence type="ECO:0000256" key="1">
    <source>
        <dbReference type="ARBA" id="ARBA00009403"/>
    </source>
</evidence>
<protein>
    <recommendedName>
        <fullName evidence="3">Cystatin domain-containing protein</fullName>
    </recommendedName>
</protein>
<dbReference type="PANTHER" id="PTHR47141:SF1">
    <property type="entry name" value="CYSTATIN-F"/>
    <property type="match status" value="1"/>
</dbReference>
<dbReference type="InterPro" id="IPR000010">
    <property type="entry name" value="Cystatin_dom"/>
</dbReference>
<dbReference type="SUPFAM" id="SSF54403">
    <property type="entry name" value="Cystatin/monellin"/>
    <property type="match status" value="1"/>
</dbReference>
<dbReference type="GO" id="GO:0005615">
    <property type="term" value="C:extracellular space"/>
    <property type="evidence" value="ECO:0007669"/>
    <property type="project" value="TreeGrafter"/>
</dbReference>
<dbReference type="InParanoid" id="A0A3B1K6C4"/>
<dbReference type="Gene3D" id="3.10.450.10">
    <property type="match status" value="1"/>
</dbReference>
<dbReference type="FunFam" id="3.10.450.10:FF:000004">
    <property type="entry name" value="Cystatin C"/>
    <property type="match status" value="1"/>
</dbReference>
<keyword evidence="5" id="KW-1185">Reference proteome</keyword>
<dbReference type="AlphaFoldDB" id="A0A3B1K6C4"/>
<evidence type="ECO:0000256" key="2">
    <source>
        <dbReference type="ARBA" id="ARBA00023157"/>
    </source>
</evidence>